<dbReference type="Proteomes" id="UP000733379">
    <property type="component" value="Unassembled WGS sequence"/>
</dbReference>
<comment type="caution">
    <text evidence="2">The sequence shown here is derived from an EMBL/GenBank/DDBJ whole genome shotgun (WGS) entry which is preliminary data.</text>
</comment>
<organism evidence="2 3">
    <name type="scientific">Nocardia albiluteola</name>
    <dbReference type="NCBI Taxonomy" id="2842303"/>
    <lineage>
        <taxon>Bacteria</taxon>
        <taxon>Bacillati</taxon>
        <taxon>Actinomycetota</taxon>
        <taxon>Actinomycetes</taxon>
        <taxon>Mycobacteriales</taxon>
        <taxon>Nocardiaceae</taxon>
        <taxon>Nocardia</taxon>
    </lineage>
</organism>
<accession>A0ABS6B838</accession>
<dbReference type="InterPro" id="IPR051207">
    <property type="entry name" value="ComplexI_NDUFA9_subunit"/>
</dbReference>
<evidence type="ECO:0000313" key="3">
    <source>
        <dbReference type="Proteomes" id="UP000733379"/>
    </source>
</evidence>
<dbReference type="PANTHER" id="PTHR12126">
    <property type="entry name" value="NADH-UBIQUINONE OXIDOREDUCTASE 39 KDA SUBUNIT-RELATED"/>
    <property type="match status" value="1"/>
</dbReference>
<protein>
    <submittedName>
        <fullName evidence="2">NAD(P)H-binding protein</fullName>
    </submittedName>
</protein>
<reference evidence="2 3" key="1">
    <citation type="submission" date="2021-06" db="EMBL/GenBank/DDBJ databases">
        <title>Actinomycetes sequencing.</title>
        <authorList>
            <person name="Shan Q."/>
        </authorList>
    </citation>
    <scope>NUCLEOTIDE SEQUENCE [LARGE SCALE GENOMIC DNA]</scope>
    <source>
        <strain evidence="2 3">NEAU-G5</strain>
    </source>
</reference>
<dbReference type="Gene3D" id="3.40.50.720">
    <property type="entry name" value="NAD(P)-binding Rossmann-like Domain"/>
    <property type="match status" value="1"/>
</dbReference>
<dbReference type="RefSeq" id="WP_215921449.1">
    <property type="nucleotide sequence ID" value="NZ_JAHKNI010000010.1"/>
</dbReference>
<dbReference type="InterPro" id="IPR036291">
    <property type="entry name" value="NAD(P)-bd_dom_sf"/>
</dbReference>
<dbReference type="EMBL" id="JAHKNI010000010">
    <property type="protein sequence ID" value="MBU3065368.1"/>
    <property type="molecule type" value="Genomic_DNA"/>
</dbReference>
<dbReference type="PANTHER" id="PTHR12126:SF11">
    <property type="entry name" value="NADH DEHYDROGENASE [UBIQUINONE] 1 ALPHA SUBCOMPLEX SUBUNIT 9, MITOCHONDRIAL"/>
    <property type="match status" value="1"/>
</dbReference>
<dbReference type="InterPro" id="IPR016040">
    <property type="entry name" value="NAD(P)-bd_dom"/>
</dbReference>
<dbReference type="Pfam" id="PF13460">
    <property type="entry name" value="NAD_binding_10"/>
    <property type="match status" value="1"/>
</dbReference>
<keyword evidence="3" id="KW-1185">Reference proteome</keyword>
<feature type="domain" description="NAD(P)-binding" evidence="1">
    <location>
        <begin position="8"/>
        <end position="141"/>
    </location>
</feature>
<proteinExistence type="predicted"/>
<evidence type="ECO:0000259" key="1">
    <source>
        <dbReference type="Pfam" id="PF13460"/>
    </source>
</evidence>
<name>A0ABS6B838_9NOCA</name>
<gene>
    <name evidence="2" type="ORF">KO481_28050</name>
</gene>
<evidence type="ECO:0000313" key="2">
    <source>
        <dbReference type="EMBL" id="MBU3065368.1"/>
    </source>
</evidence>
<dbReference type="SUPFAM" id="SSF51735">
    <property type="entry name" value="NAD(P)-binding Rossmann-fold domains"/>
    <property type="match status" value="1"/>
</dbReference>
<sequence>MAVLLITGASGTLGATVADHAVAAGHAVRLLSRRSRSSNDPAREWAVGDLLSGAGIDAALDGVDAVVHCAHDPGKPQATVIGTRNLVDAARSRGPAHLVYISIVGIDRVPNAYYRAKLDCERLIAESGVPFTILRATQFHEFVLELVRKLSRGPLAMVPAKTPFQPIDVAEVAGRLVDLAVAAPARRVPDIGGPQVRSAEELMRAYLTAAGKHRPVVPLPLPGKAAAAMRAGYLTLPERAVGGRTYDQFLAEQFMSAKALPRNGVRR</sequence>